<dbReference type="EMBL" id="CP000916">
    <property type="protein sequence ID" value="ACM23614.1"/>
    <property type="molecule type" value="Genomic_DNA"/>
</dbReference>
<keyword evidence="2" id="KW-0067">ATP-binding</keyword>
<dbReference type="GO" id="GO:0016887">
    <property type="term" value="F:ATP hydrolysis activity"/>
    <property type="evidence" value="ECO:0007669"/>
    <property type="project" value="InterPro"/>
</dbReference>
<dbReference type="InterPro" id="IPR041628">
    <property type="entry name" value="ChlI/MoxR_AAA_lid"/>
</dbReference>
<dbReference type="STRING" id="309803.CTN_1438"/>
<dbReference type="Proteomes" id="UP000000445">
    <property type="component" value="Chromosome"/>
</dbReference>
<evidence type="ECO:0000256" key="2">
    <source>
        <dbReference type="ARBA" id="ARBA00022840"/>
    </source>
</evidence>
<dbReference type="RefSeq" id="WP_015919908.1">
    <property type="nucleotide sequence ID" value="NC_011978.1"/>
</dbReference>
<dbReference type="PIRSF" id="PIRSF002849">
    <property type="entry name" value="AAA_ATPase_chaperone_MoxR_prd"/>
    <property type="match status" value="1"/>
</dbReference>
<organism evidence="6 7">
    <name type="scientific">Thermotoga neapolitana (strain ATCC 49049 / DSM 4359 / NBRC 107923 / NS-E)</name>
    <dbReference type="NCBI Taxonomy" id="309803"/>
    <lineage>
        <taxon>Bacteria</taxon>
        <taxon>Thermotogati</taxon>
        <taxon>Thermotogota</taxon>
        <taxon>Thermotogae</taxon>
        <taxon>Thermotogales</taxon>
        <taxon>Thermotogaceae</taxon>
        <taxon>Thermotoga</taxon>
    </lineage>
</organism>
<comment type="similarity">
    <text evidence="3">Belongs to the MoxR family.</text>
</comment>
<dbReference type="FunFam" id="3.40.50.300:FF:000640">
    <property type="entry name" value="MoxR family ATPase"/>
    <property type="match status" value="1"/>
</dbReference>
<keyword evidence="1" id="KW-0547">Nucleotide-binding</keyword>
<evidence type="ECO:0000313" key="6">
    <source>
        <dbReference type="EMBL" id="ACM23614.1"/>
    </source>
</evidence>
<name>B9K9I1_THENN</name>
<dbReference type="Gene3D" id="1.10.8.80">
    <property type="entry name" value="Magnesium chelatase subunit I, C-Terminal domain"/>
    <property type="match status" value="1"/>
</dbReference>
<evidence type="ECO:0000313" key="7">
    <source>
        <dbReference type="Proteomes" id="UP000000445"/>
    </source>
</evidence>
<dbReference type="HOGENOM" id="CLU_034716_2_0_0"/>
<evidence type="ECO:0000256" key="3">
    <source>
        <dbReference type="ARBA" id="ARBA00061607"/>
    </source>
</evidence>
<dbReference type="KEGG" id="tna:CTN_1438"/>
<reference evidence="6 7" key="1">
    <citation type="journal article" date="2009" name="Biosci. Biotechnol. Biochem.">
        <title>WeGAS: a web-based microbial genome annotation system.</title>
        <authorList>
            <person name="Lee D."/>
            <person name="Seo H."/>
            <person name="Park C."/>
            <person name="Park K."/>
        </authorList>
    </citation>
    <scope>NUCLEOTIDE SEQUENCE [LARGE SCALE GENOMIC DNA]</scope>
    <source>
        <strain evidence="7">ATCC 49049 / DSM 4359 / NBRC 107923 / NS-E</strain>
    </source>
</reference>
<proteinExistence type="inferred from homology"/>
<gene>
    <name evidence="6" type="ordered locus">CTN_1438</name>
</gene>
<dbReference type="InterPro" id="IPR050764">
    <property type="entry name" value="CbbQ/NirQ/NorQ/GpvN"/>
</dbReference>
<dbReference type="SUPFAM" id="SSF52540">
    <property type="entry name" value="P-loop containing nucleoside triphosphate hydrolases"/>
    <property type="match status" value="1"/>
</dbReference>
<dbReference type="GO" id="GO:0005524">
    <property type="term" value="F:ATP binding"/>
    <property type="evidence" value="ECO:0007669"/>
    <property type="project" value="UniProtKB-KW"/>
</dbReference>
<evidence type="ECO:0000256" key="1">
    <source>
        <dbReference type="ARBA" id="ARBA00022741"/>
    </source>
</evidence>
<accession>B9K9I1</accession>
<dbReference type="eggNOG" id="COG0714">
    <property type="taxonomic scope" value="Bacteria"/>
</dbReference>
<dbReference type="Pfam" id="PF17863">
    <property type="entry name" value="AAA_lid_2"/>
    <property type="match status" value="1"/>
</dbReference>
<keyword evidence="7" id="KW-1185">Reference proteome</keyword>
<feature type="domain" description="ChlI/MoxR AAA lid" evidence="5">
    <location>
        <begin position="228"/>
        <end position="300"/>
    </location>
</feature>
<dbReference type="PANTHER" id="PTHR42759:SF5">
    <property type="entry name" value="METHANOL DEHYDROGENASE REGULATOR"/>
    <property type="match status" value="1"/>
</dbReference>
<dbReference type="AlphaFoldDB" id="B9K9I1"/>
<evidence type="ECO:0000259" key="5">
    <source>
        <dbReference type="Pfam" id="PF17863"/>
    </source>
</evidence>
<sequence>MREKIEKVILNVEKVIKGKREAIKAVVATLLAKGHVLMEDVPGVGKTMLARSLAISLGVDFKRVQFTPDLLPTDLTGLYIYDRKKEDFVFKKGPIFTDVLLADEINRATPRTQSALLEAMAEGQVTVDGITHRLSDRFFVIATQNPIEYEGTFPLPEAQLDRFMTCVKMGYPDEKAEMEMLTSQEKDHPVEHLEPVLGPDELTDLQKAVRNVFVSGDVKRYIVDIANATRNHSSLLLGMSPRGSIALMHFSMALAFMEGRDFVLPDDVKKAALYVIPHRVIQSAESRLKREKKEDIVKEILDHVKVIE</sequence>
<feature type="domain" description="ATPase AAA-3" evidence="4">
    <location>
        <begin position="35"/>
        <end position="164"/>
    </location>
</feature>
<evidence type="ECO:0000259" key="4">
    <source>
        <dbReference type="Pfam" id="PF07726"/>
    </source>
</evidence>
<dbReference type="PANTHER" id="PTHR42759">
    <property type="entry name" value="MOXR FAMILY PROTEIN"/>
    <property type="match status" value="1"/>
</dbReference>
<dbReference type="InterPro" id="IPR027417">
    <property type="entry name" value="P-loop_NTPase"/>
</dbReference>
<dbReference type="InterPro" id="IPR011703">
    <property type="entry name" value="ATPase_AAA-3"/>
</dbReference>
<dbReference type="Pfam" id="PF07726">
    <property type="entry name" value="AAA_3"/>
    <property type="match status" value="1"/>
</dbReference>
<protein>
    <submittedName>
        <fullName evidence="6">MoxR protein</fullName>
    </submittedName>
</protein>
<dbReference type="Gene3D" id="3.40.50.300">
    <property type="entry name" value="P-loop containing nucleotide triphosphate hydrolases"/>
    <property type="match status" value="1"/>
</dbReference>